<gene>
    <name evidence="2" type="ORF">C5K18_06625</name>
</gene>
<organism evidence="2 3">
    <name type="scientific">Shigella dysenteriae</name>
    <dbReference type="NCBI Taxonomy" id="622"/>
    <lineage>
        <taxon>Bacteria</taxon>
        <taxon>Pseudomonadati</taxon>
        <taxon>Pseudomonadota</taxon>
        <taxon>Gammaproteobacteria</taxon>
        <taxon>Enterobacterales</taxon>
        <taxon>Enterobacteriaceae</taxon>
        <taxon>Shigella</taxon>
    </lineage>
</organism>
<dbReference type="AlphaFoldDB" id="A0A2S8DF08"/>
<feature type="transmembrane region" description="Helical" evidence="1">
    <location>
        <begin position="57"/>
        <end position="76"/>
    </location>
</feature>
<protein>
    <submittedName>
        <fullName evidence="2">DUF805 domain-containing protein</fullName>
    </submittedName>
</protein>
<keyword evidence="1" id="KW-1133">Transmembrane helix</keyword>
<evidence type="ECO:0000313" key="3">
    <source>
        <dbReference type="Proteomes" id="UP000238186"/>
    </source>
</evidence>
<dbReference type="Pfam" id="PF05656">
    <property type="entry name" value="DUF805"/>
    <property type="match status" value="1"/>
</dbReference>
<reference evidence="2 3" key="1">
    <citation type="submission" date="2018-02" db="EMBL/GenBank/DDBJ databases">
        <title>Distribution and characterization of Shiga toxin converting temperate phage carried by Shigella flexneri in Hispaniola.</title>
        <authorList>
            <person name="Fogolari M."/>
            <person name="Mavian C."/>
            <person name="Angeletti S."/>
            <person name="Salemi M."/>
            <person name="Lampel K.A."/>
            <person name="Maurelli A.T."/>
        </authorList>
    </citation>
    <scope>NUCLEOTIDE SEQUENCE [LARGE SCALE GENOMIC DNA]</scope>
    <source>
        <strain evidence="2 3">BS979</strain>
    </source>
</reference>
<proteinExistence type="predicted"/>
<feature type="transmembrane region" description="Helical" evidence="1">
    <location>
        <begin position="88"/>
        <end position="110"/>
    </location>
</feature>
<dbReference type="InterPro" id="IPR008523">
    <property type="entry name" value="DUF805"/>
</dbReference>
<dbReference type="EMBL" id="PUGT01000089">
    <property type="protein sequence ID" value="PQN09734.1"/>
    <property type="molecule type" value="Genomic_DNA"/>
</dbReference>
<name>A0A2S8DF08_SHIDY</name>
<comment type="caution">
    <text evidence="2">The sequence shown here is derived from an EMBL/GenBank/DDBJ whole genome shotgun (WGS) entry which is preliminary data.</text>
</comment>
<dbReference type="RefSeq" id="WP_001624512.1">
    <property type="nucleotide sequence ID" value="NZ_PUGT01000089.1"/>
</dbReference>
<keyword evidence="1" id="KW-0812">Transmembrane</keyword>
<evidence type="ECO:0000256" key="1">
    <source>
        <dbReference type="SAM" id="Phobius"/>
    </source>
</evidence>
<dbReference type="GO" id="GO:0005886">
    <property type="term" value="C:plasma membrane"/>
    <property type="evidence" value="ECO:0007669"/>
    <property type="project" value="TreeGrafter"/>
</dbReference>
<dbReference type="PANTHER" id="PTHR34980:SF2">
    <property type="entry name" value="INNER MEMBRANE PROTEIN YHAH-RELATED"/>
    <property type="match status" value="1"/>
</dbReference>
<evidence type="ECO:0000313" key="2">
    <source>
        <dbReference type="EMBL" id="PQN09734.1"/>
    </source>
</evidence>
<feature type="transmembrane region" description="Helical" evidence="1">
    <location>
        <begin position="30"/>
        <end position="50"/>
    </location>
</feature>
<keyword evidence="1" id="KW-0472">Membrane</keyword>
<sequence length="124" mass="14678">MRKSPLAWYTDVLFNNYFNYSGRASRREFWWYYLFNLIFLGVLFFIGYTLDNTGISYGFYIPCVYVLATIIPSITLKVRRLHDIGLSAWYLFIWCIPYIGGFILFVMYCIPSEKGDNKYGAYSI</sequence>
<dbReference type="PANTHER" id="PTHR34980">
    <property type="entry name" value="INNER MEMBRANE PROTEIN-RELATED-RELATED"/>
    <property type="match status" value="1"/>
</dbReference>
<accession>A0A2S8DF08</accession>
<dbReference type="Proteomes" id="UP000238186">
    <property type="component" value="Unassembled WGS sequence"/>
</dbReference>